<dbReference type="EMBL" id="CP058952">
    <property type="protein sequence ID" value="QLI81359.1"/>
    <property type="molecule type" value="Genomic_DNA"/>
</dbReference>
<reference evidence="2 3" key="1">
    <citation type="journal article" date="2016" name="Int. J. Syst. Evol. Microbiol.">
        <title>Chitinibacter fontanus sp. nov., isolated from a spring.</title>
        <authorList>
            <person name="Sheu S.Y."/>
            <person name="Li Y.S."/>
            <person name="Young C.C."/>
            <person name="Chen W.M."/>
        </authorList>
    </citation>
    <scope>NUCLEOTIDE SEQUENCE [LARGE SCALE GENOMIC DNA]</scope>
    <source>
        <strain evidence="2 3">STM-7</strain>
    </source>
</reference>
<dbReference type="KEGG" id="cfon:HZU75_07370"/>
<dbReference type="Proteomes" id="UP000510822">
    <property type="component" value="Chromosome"/>
</dbReference>
<evidence type="ECO:0000313" key="3">
    <source>
        <dbReference type="Proteomes" id="UP000510822"/>
    </source>
</evidence>
<evidence type="ECO:0000256" key="1">
    <source>
        <dbReference type="SAM" id="Coils"/>
    </source>
</evidence>
<feature type="coiled-coil region" evidence="1">
    <location>
        <begin position="174"/>
        <end position="232"/>
    </location>
</feature>
<keyword evidence="1" id="KW-0175">Coiled coil</keyword>
<sequence>MFAALKNLFQKTPATPKAAPELVDMLVEIASPTIKLARKYQERLSPYVYWAESHAAQFTARWPAPIALTTEQWRQQRILQLLFATPARMGELLGQHPMLHSWFAHHPFIDTCYVAFTADSRQKMRYGMVEDGGQIRQDVPQQVLQFSGYRIHSPAESVAELLQVGPKRILELVAAQTNLHIQTLEAEKAQLDAELLNARTMLRMAQAHSPEYAHQQNRINTLTEELQRSNIARGPDALCELFITELAATPDILTLEQQTVIVDAMGVIGSGLGDEQSIELSELVLQNQNPIRKLLLILAIPRDLLQAPSTPTTFTGEAQF</sequence>
<dbReference type="RefSeq" id="WP_180308485.1">
    <property type="nucleotide sequence ID" value="NZ_CP058952.1"/>
</dbReference>
<name>A0A7D5V9F3_9NEIS</name>
<gene>
    <name evidence="2" type="ORF">HZU75_07370</name>
</gene>
<protein>
    <submittedName>
        <fullName evidence="2">Uncharacterized protein</fullName>
    </submittedName>
</protein>
<proteinExistence type="predicted"/>
<evidence type="ECO:0000313" key="2">
    <source>
        <dbReference type="EMBL" id="QLI81359.1"/>
    </source>
</evidence>
<accession>A0A7D5V9F3</accession>
<organism evidence="2 3">
    <name type="scientific">Chitinibacter fontanus</name>
    <dbReference type="NCBI Taxonomy" id="1737446"/>
    <lineage>
        <taxon>Bacteria</taxon>
        <taxon>Pseudomonadati</taxon>
        <taxon>Pseudomonadota</taxon>
        <taxon>Betaproteobacteria</taxon>
        <taxon>Neisseriales</taxon>
        <taxon>Chitinibacteraceae</taxon>
        <taxon>Chitinibacter</taxon>
    </lineage>
</organism>
<dbReference type="AlphaFoldDB" id="A0A7D5V9F3"/>
<keyword evidence="3" id="KW-1185">Reference proteome</keyword>